<feature type="modified residue" description="4-aspartylphosphate" evidence="2">
    <location>
        <position position="73"/>
    </location>
</feature>
<dbReference type="Pfam" id="PF00072">
    <property type="entry name" value="Response_reg"/>
    <property type="match status" value="1"/>
</dbReference>
<dbReference type="Proteomes" id="UP000192455">
    <property type="component" value="Unassembled WGS sequence"/>
</dbReference>
<dbReference type="CDD" id="cd00156">
    <property type="entry name" value="REC"/>
    <property type="match status" value="1"/>
</dbReference>
<keyword evidence="5" id="KW-1185">Reference proteome</keyword>
<dbReference type="SUPFAM" id="SSF52172">
    <property type="entry name" value="CheY-like"/>
    <property type="match status" value="1"/>
</dbReference>
<evidence type="ECO:0000313" key="5">
    <source>
        <dbReference type="Proteomes" id="UP000192455"/>
    </source>
</evidence>
<dbReference type="AlphaFoldDB" id="A0A1R3WRN4"/>
<proteinExistence type="predicted"/>
<dbReference type="EMBL" id="FTPS01000001">
    <property type="protein sequence ID" value="SIT80186.1"/>
    <property type="molecule type" value="Genomic_DNA"/>
</dbReference>
<dbReference type="PANTHER" id="PTHR44591">
    <property type="entry name" value="STRESS RESPONSE REGULATOR PROTEIN 1"/>
    <property type="match status" value="1"/>
</dbReference>
<dbReference type="GO" id="GO:0000160">
    <property type="term" value="P:phosphorelay signal transduction system"/>
    <property type="evidence" value="ECO:0007669"/>
    <property type="project" value="InterPro"/>
</dbReference>
<dbReference type="InterPro" id="IPR011006">
    <property type="entry name" value="CheY-like_superfamily"/>
</dbReference>
<gene>
    <name evidence="4" type="ORF">SAMN05421849_1268</name>
</gene>
<organism evidence="4 5">
    <name type="scientific">Pontibaca methylaminivorans</name>
    <dbReference type="NCBI Taxonomy" id="515897"/>
    <lineage>
        <taxon>Bacteria</taxon>
        <taxon>Pseudomonadati</taxon>
        <taxon>Pseudomonadota</taxon>
        <taxon>Alphaproteobacteria</taxon>
        <taxon>Rhodobacterales</taxon>
        <taxon>Roseobacteraceae</taxon>
        <taxon>Pontibaca</taxon>
    </lineage>
</organism>
<dbReference type="OrthoDB" id="7831674at2"/>
<dbReference type="RefSeq" id="WP_076648734.1">
    <property type="nucleotide sequence ID" value="NZ_FTPS01000001.1"/>
</dbReference>
<evidence type="ECO:0000259" key="3">
    <source>
        <dbReference type="PROSITE" id="PS50110"/>
    </source>
</evidence>
<keyword evidence="1 2" id="KW-0597">Phosphoprotein</keyword>
<feature type="domain" description="Response regulatory" evidence="3">
    <location>
        <begin position="24"/>
        <end position="137"/>
    </location>
</feature>
<dbReference type="PANTHER" id="PTHR44591:SF3">
    <property type="entry name" value="RESPONSE REGULATORY DOMAIN-CONTAINING PROTEIN"/>
    <property type="match status" value="1"/>
</dbReference>
<dbReference type="Gene3D" id="3.40.50.2300">
    <property type="match status" value="1"/>
</dbReference>
<accession>A0A1R3WRN4</accession>
<dbReference type="PROSITE" id="PS50110">
    <property type="entry name" value="RESPONSE_REGULATORY"/>
    <property type="match status" value="1"/>
</dbReference>
<dbReference type="STRING" id="515897.SAMN05421849_1268"/>
<dbReference type="InterPro" id="IPR050595">
    <property type="entry name" value="Bact_response_regulator"/>
</dbReference>
<name>A0A1R3WRN4_9RHOB</name>
<protein>
    <submittedName>
        <fullName evidence="4">Response regulator receiver protein</fullName>
    </submittedName>
</protein>
<reference evidence="4 5" key="1">
    <citation type="submission" date="2017-01" db="EMBL/GenBank/DDBJ databases">
        <authorList>
            <person name="Mah S.A."/>
            <person name="Swanson W.J."/>
            <person name="Moy G.W."/>
            <person name="Vacquier V.D."/>
        </authorList>
    </citation>
    <scope>NUCLEOTIDE SEQUENCE [LARGE SCALE GENOMIC DNA]</scope>
    <source>
        <strain evidence="4 5">DSM 21219</strain>
    </source>
</reference>
<dbReference type="InterPro" id="IPR001789">
    <property type="entry name" value="Sig_transdc_resp-reg_receiver"/>
</dbReference>
<evidence type="ECO:0000313" key="4">
    <source>
        <dbReference type="EMBL" id="SIT80186.1"/>
    </source>
</evidence>
<sequence>MDDSNACAVNLTAAPGQLPLLGLTVLVVEDSRFASDAMRMLCLRSGARIRRADRLAAARRHLKTYRPSVLVVDLGLPDGSGLDLIAEAAAAVPRIRVILGTSGDPAAEAAVMAAGADGFLPKPVTSLHRFQEAILAHAAPGRVAAAAPDRTHIDNPVEPDPLAYLDDMLQAAEILCESTDEVMLDYVAQFLAGVARIADDAALAEAASELARIRASGGPAASGTARVAGLVQERLRDRGSML</sequence>
<dbReference type="SMART" id="SM00448">
    <property type="entry name" value="REC"/>
    <property type="match status" value="1"/>
</dbReference>
<evidence type="ECO:0000256" key="1">
    <source>
        <dbReference type="ARBA" id="ARBA00022553"/>
    </source>
</evidence>
<evidence type="ECO:0000256" key="2">
    <source>
        <dbReference type="PROSITE-ProRule" id="PRU00169"/>
    </source>
</evidence>